<evidence type="ECO:0000313" key="3">
    <source>
        <dbReference type="Proteomes" id="UP000474567"/>
    </source>
</evidence>
<protein>
    <recommendedName>
        <fullName evidence="4">DUF4374 domain-containing protein</fullName>
    </recommendedName>
</protein>
<dbReference type="EMBL" id="CADCST010000062">
    <property type="protein sequence ID" value="CAA9195744.1"/>
    <property type="molecule type" value="Genomic_DNA"/>
</dbReference>
<name>A0ABN7EFQ5_9FLAO</name>
<evidence type="ECO:0000313" key="2">
    <source>
        <dbReference type="EMBL" id="CAA9195744.1"/>
    </source>
</evidence>
<evidence type="ECO:0000256" key="1">
    <source>
        <dbReference type="SAM" id="MobiDB-lite"/>
    </source>
</evidence>
<keyword evidence="3" id="KW-1185">Reference proteome</keyword>
<accession>A0ABN7EFQ5</accession>
<gene>
    <name evidence="2" type="ORF">FLACOL7796_00777</name>
</gene>
<sequence length="458" mass="50437">MAFASCSHEEEKSSENKPVVVEEIKDKDKEKDTNILSGYSSFEVDVKGTPYSIEDVVNTNNMGHGNRPDNHYGFGTYIDFEVNDNNTVDVFWRDKNATTNAGRNITRISLDGKNVLENIVVPPICNVKDSRFIGFLSIKNDNEFVIGHSEKVNATDAADSVAVFTKFDKFGAVKFRAVAFGSKGACYSPGQASTNVMAYNKQTNSIGVHFGFLSGGHQAGWVSFIDNVKGNFSKDSKGNMFGRTWYLSHNFDQRIMASGDKFYTLGHGDAGNNRALAVKMWNQTDVNPTVGVNALRFFSMVGYGSGNETGTKLGDFIELPNGNVAITYCTRYSRAVNDDKRDLKIVIVKGLQTGNPEIVKETWLTQNTQDIVGWGMQLALYGDNKILVGWNQFNGTTPVGSYFTVCDFDGNVIAKTEESKETLFNHGQSMKITKDGKKLVFVSAGSGNKLKINTINIK</sequence>
<comment type="caution">
    <text evidence="2">The sequence shown here is derived from an EMBL/GenBank/DDBJ whole genome shotgun (WGS) entry which is preliminary data.</text>
</comment>
<feature type="region of interest" description="Disordered" evidence="1">
    <location>
        <begin position="1"/>
        <end position="29"/>
    </location>
</feature>
<evidence type="ECO:0008006" key="4">
    <source>
        <dbReference type="Google" id="ProtNLM"/>
    </source>
</evidence>
<organism evidence="2 3">
    <name type="scientific">Flavobacterium collinsii</name>
    <dbReference type="NCBI Taxonomy" id="1114861"/>
    <lineage>
        <taxon>Bacteria</taxon>
        <taxon>Pseudomonadati</taxon>
        <taxon>Bacteroidota</taxon>
        <taxon>Flavobacteriia</taxon>
        <taxon>Flavobacteriales</taxon>
        <taxon>Flavobacteriaceae</taxon>
        <taxon>Flavobacterium</taxon>
    </lineage>
</organism>
<proteinExistence type="predicted"/>
<reference evidence="2 3" key="1">
    <citation type="submission" date="2020-02" db="EMBL/GenBank/DDBJ databases">
        <authorList>
            <person name="Criscuolo A."/>
        </authorList>
    </citation>
    <scope>NUCLEOTIDE SEQUENCE [LARGE SCALE GENOMIC DNA]</scope>
    <source>
        <strain evidence="2">CECT7796</strain>
    </source>
</reference>
<dbReference type="Proteomes" id="UP000474567">
    <property type="component" value="Unassembled WGS sequence"/>
</dbReference>
<feature type="compositionally biased region" description="Basic and acidic residues" evidence="1">
    <location>
        <begin position="7"/>
        <end position="29"/>
    </location>
</feature>